<dbReference type="GO" id="GO:0009094">
    <property type="term" value="P:L-phenylalanine biosynthetic process"/>
    <property type="evidence" value="ECO:0007669"/>
    <property type="project" value="UniProtKB-UniPathway"/>
</dbReference>
<dbReference type="SMART" id="SM00830">
    <property type="entry name" value="CM_2"/>
    <property type="match status" value="1"/>
</dbReference>
<dbReference type="EC" id="5.4.99.5" evidence="6"/>
<evidence type="ECO:0000256" key="18">
    <source>
        <dbReference type="ARBA" id="ARBA00047848"/>
    </source>
</evidence>
<evidence type="ECO:0000256" key="19">
    <source>
        <dbReference type="PIRSR" id="PIRSR001500-2"/>
    </source>
</evidence>
<dbReference type="PROSITE" id="PS51168">
    <property type="entry name" value="CHORISMATE_MUT_2"/>
    <property type="match status" value="1"/>
</dbReference>
<evidence type="ECO:0000256" key="20">
    <source>
        <dbReference type="SAM" id="Coils"/>
    </source>
</evidence>
<reference evidence="24 25" key="1">
    <citation type="journal article" date="2016" name="Front. Microbiol.">
        <title>Single-Cell (Meta-)Genomics of a Dimorphic Candidatus Thiomargarita nelsonii Reveals Genomic Plasticity.</title>
        <authorList>
            <person name="Flood B.E."/>
            <person name="Fliss P."/>
            <person name="Jones D.S."/>
            <person name="Dick G.J."/>
            <person name="Jain S."/>
            <person name="Kaster A.K."/>
            <person name="Winkel M."/>
            <person name="Mussmann M."/>
            <person name="Bailey J."/>
        </authorList>
    </citation>
    <scope>NUCLEOTIDE SEQUENCE [LARGE SCALE GENOMIC DNA]</scope>
    <source>
        <strain evidence="24">Hydrate Ridge</strain>
    </source>
</reference>
<evidence type="ECO:0000256" key="16">
    <source>
        <dbReference type="ARBA" id="ARBA00031175"/>
    </source>
</evidence>
<dbReference type="GO" id="GO:0004106">
    <property type="term" value="F:chorismate mutase activity"/>
    <property type="evidence" value="ECO:0007669"/>
    <property type="project" value="UniProtKB-EC"/>
</dbReference>
<dbReference type="SUPFAM" id="SSF48600">
    <property type="entry name" value="Chorismate mutase II"/>
    <property type="match status" value="1"/>
</dbReference>
<dbReference type="PIRSF" id="PIRSF001500">
    <property type="entry name" value="Chor_mut_pdt_Ppr"/>
    <property type="match status" value="1"/>
</dbReference>
<keyword evidence="13" id="KW-0413">Isomerase</keyword>
<gene>
    <name evidence="24" type="ORF">PN36_18540</name>
</gene>
<dbReference type="SUPFAM" id="SSF53850">
    <property type="entry name" value="Periplasmic binding protein-like II"/>
    <property type="match status" value="1"/>
</dbReference>
<keyword evidence="25" id="KW-1185">Reference proteome</keyword>
<evidence type="ECO:0000256" key="3">
    <source>
        <dbReference type="ARBA" id="ARBA00004496"/>
    </source>
</evidence>
<dbReference type="UniPathway" id="UPA00121">
    <property type="reaction ID" value="UER00345"/>
</dbReference>
<dbReference type="Pfam" id="PF00800">
    <property type="entry name" value="PDT"/>
    <property type="match status" value="1"/>
</dbReference>
<evidence type="ECO:0000256" key="17">
    <source>
        <dbReference type="ARBA" id="ARBA00031520"/>
    </source>
</evidence>
<dbReference type="InterPro" id="IPR001086">
    <property type="entry name" value="Preph_deHydtase"/>
</dbReference>
<dbReference type="AlphaFoldDB" id="A0A0A6PIK5"/>
<evidence type="ECO:0000259" key="22">
    <source>
        <dbReference type="PROSITE" id="PS51171"/>
    </source>
</evidence>
<protein>
    <recommendedName>
        <fullName evidence="8">Bifunctional chorismate mutase/prephenate dehydratase</fullName>
        <ecNumber evidence="7">4.2.1.51</ecNumber>
        <ecNumber evidence="6">5.4.99.5</ecNumber>
    </recommendedName>
    <alternativeName>
        <fullName evidence="17">Chorismate mutase-prephenate dehydratase</fullName>
    </alternativeName>
    <alternativeName>
        <fullName evidence="16">p-protein</fullName>
    </alternativeName>
</protein>
<comment type="function">
    <text evidence="2">Catalyzes the Claisen rearrangement of chorismate to prephenate and the decarboxylation/dehydration of prephenate to phenylpyruvate.</text>
</comment>
<dbReference type="Proteomes" id="UP000030428">
    <property type="component" value="Unassembled WGS sequence"/>
</dbReference>
<feature type="site" description="Essential for prephenate dehydratase activity" evidence="19">
    <location>
        <position position="258"/>
    </location>
</feature>
<dbReference type="CDD" id="cd04905">
    <property type="entry name" value="ACT_CM-PDT"/>
    <property type="match status" value="1"/>
</dbReference>
<dbReference type="GO" id="GO:0005737">
    <property type="term" value="C:cytoplasm"/>
    <property type="evidence" value="ECO:0007669"/>
    <property type="project" value="UniProtKB-SubCell"/>
</dbReference>
<keyword evidence="20" id="KW-0175">Coiled coil</keyword>
<feature type="domain" description="ACT" evidence="23">
    <location>
        <begin position="277"/>
        <end position="354"/>
    </location>
</feature>
<comment type="caution">
    <text evidence="24">The sequence shown here is derived from an EMBL/GenBank/DDBJ whole genome shotgun (WGS) entry which is preliminary data.</text>
</comment>
<dbReference type="InterPro" id="IPR036979">
    <property type="entry name" value="CM_dom_sf"/>
</dbReference>
<dbReference type="InterPro" id="IPR036263">
    <property type="entry name" value="Chorismate_II_sf"/>
</dbReference>
<comment type="catalytic activity">
    <reaction evidence="1">
        <text>chorismate = prephenate</text>
        <dbReference type="Rhea" id="RHEA:13897"/>
        <dbReference type="ChEBI" id="CHEBI:29748"/>
        <dbReference type="ChEBI" id="CHEBI:29934"/>
        <dbReference type="EC" id="5.4.99.5"/>
    </reaction>
</comment>
<keyword evidence="14" id="KW-0456">Lyase</keyword>
<evidence type="ECO:0000256" key="7">
    <source>
        <dbReference type="ARBA" id="ARBA00013147"/>
    </source>
</evidence>
<dbReference type="PROSITE" id="PS00858">
    <property type="entry name" value="PREPHENATE_DEHYDR_2"/>
    <property type="match status" value="1"/>
</dbReference>
<evidence type="ECO:0000256" key="14">
    <source>
        <dbReference type="ARBA" id="ARBA00023239"/>
    </source>
</evidence>
<dbReference type="InterPro" id="IPR002912">
    <property type="entry name" value="ACT_dom"/>
</dbReference>
<evidence type="ECO:0000256" key="10">
    <source>
        <dbReference type="ARBA" id="ARBA00022605"/>
    </source>
</evidence>
<feature type="domain" description="Prephenate dehydratase" evidence="22">
    <location>
        <begin position="90"/>
        <end position="265"/>
    </location>
</feature>
<keyword evidence="9" id="KW-0963">Cytoplasm</keyword>
<keyword evidence="10" id="KW-0028">Amino-acid biosynthesis</keyword>
<evidence type="ECO:0000256" key="6">
    <source>
        <dbReference type="ARBA" id="ARBA00012404"/>
    </source>
</evidence>
<dbReference type="Gene3D" id="1.20.59.10">
    <property type="entry name" value="Chorismate mutase"/>
    <property type="match status" value="1"/>
</dbReference>
<evidence type="ECO:0000256" key="5">
    <source>
        <dbReference type="ARBA" id="ARBA00004817"/>
    </source>
</evidence>
<keyword evidence="15" id="KW-0511">Multifunctional enzyme</keyword>
<evidence type="ECO:0000313" key="25">
    <source>
        <dbReference type="Proteomes" id="UP000030428"/>
    </source>
</evidence>
<feature type="coiled-coil region" evidence="20">
    <location>
        <begin position="4"/>
        <end position="38"/>
    </location>
</feature>
<evidence type="ECO:0000259" key="23">
    <source>
        <dbReference type="PROSITE" id="PS51671"/>
    </source>
</evidence>
<evidence type="ECO:0000256" key="11">
    <source>
        <dbReference type="ARBA" id="ARBA00023141"/>
    </source>
</evidence>
<dbReference type="InterPro" id="IPR018528">
    <property type="entry name" value="Preph_deHydtase_CS"/>
</dbReference>
<dbReference type="UniPathway" id="UPA00120">
    <property type="reaction ID" value="UER00203"/>
</dbReference>
<keyword evidence="12" id="KW-0584">Phenylalanine biosynthesis</keyword>
<evidence type="ECO:0000256" key="13">
    <source>
        <dbReference type="ARBA" id="ARBA00023235"/>
    </source>
</evidence>
<comment type="pathway">
    <text evidence="4">Amino-acid biosynthesis; L-phenylalanine biosynthesis; phenylpyruvate from prephenate: step 1/1.</text>
</comment>
<evidence type="ECO:0000256" key="1">
    <source>
        <dbReference type="ARBA" id="ARBA00000824"/>
    </source>
</evidence>
<dbReference type="PANTHER" id="PTHR21022">
    <property type="entry name" value="PREPHENATE DEHYDRATASE P PROTEIN"/>
    <property type="match status" value="1"/>
</dbReference>
<dbReference type="FunFam" id="3.40.190.10:FF:000034">
    <property type="entry name" value="Chorismate mutase/prephenate dehydratase"/>
    <property type="match status" value="1"/>
</dbReference>
<evidence type="ECO:0000256" key="8">
    <source>
        <dbReference type="ARBA" id="ARBA00014401"/>
    </source>
</evidence>
<feature type="domain" description="Chorismate mutase" evidence="21">
    <location>
        <begin position="1"/>
        <end position="90"/>
    </location>
</feature>
<dbReference type="Gene3D" id="3.30.70.260">
    <property type="match status" value="1"/>
</dbReference>
<organism evidence="24 25">
    <name type="scientific">Candidatus Thiomargarita nelsonii</name>
    <dbReference type="NCBI Taxonomy" id="1003181"/>
    <lineage>
        <taxon>Bacteria</taxon>
        <taxon>Pseudomonadati</taxon>
        <taxon>Pseudomonadota</taxon>
        <taxon>Gammaproteobacteria</taxon>
        <taxon>Thiotrichales</taxon>
        <taxon>Thiotrichaceae</taxon>
        <taxon>Thiomargarita</taxon>
    </lineage>
</organism>
<proteinExistence type="predicted"/>
<dbReference type="GO" id="GO:0046417">
    <property type="term" value="P:chorismate metabolic process"/>
    <property type="evidence" value="ECO:0007669"/>
    <property type="project" value="InterPro"/>
</dbReference>
<comment type="catalytic activity">
    <reaction evidence="18">
        <text>prephenate + H(+) = 3-phenylpyruvate + CO2 + H2O</text>
        <dbReference type="Rhea" id="RHEA:21648"/>
        <dbReference type="ChEBI" id="CHEBI:15377"/>
        <dbReference type="ChEBI" id="CHEBI:15378"/>
        <dbReference type="ChEBI" id="CHEBI:16526"/>
        <dbReference type="ChEBI" id="CHEBI:18005"/>
        <dbReference type="ChEBI" id="CHEBI:29934"/>
        <dbReference type="EC" id="4.2.1.51"/>
    </reaction>
</comment>
<evidence type="ECO:0000259" key="21">
    <source>
        <dbReference type="PROSITE" id="PS51168"/>
    </source>
</evidence>
<dbReference type="InterPro" id="IPR045865">
    <property type="entry name" value="ACT-like_dom_sf"/>
</dbReference>
<dbReference type="FunFam" id="3.40.190.10:FF:000029">
    <property type="entry name" value="Chorismate mutase/Prephenate dehydratase"/>
    <property type="match status" value="1"/>
</dbReference>
<evidence type="ECO:0000256" key="2">
    <source>
        <dbReference type="ARBA" id="ARBA00002364"/>
    </source>
</evidence>
<dbReference type="Pfam" id="PF01842">
    <property type="entry name" value="ACT"/>
    <property type="match status" value="1"/>
</dbReference>
<dbReference type="PROSITE" id="PS51171">
    <property type="entry name" value="PREPHENATE_DEHYDR_3"/>
    <property type="match status" value="1"/>
</dbReference>
<comment type="pathway">
    <text evidence="5">Metabolic intermediate biosynthesis; prephenate biosynthesis; prephenate from chorismate: step 1/1.</text>
</comment>
<dbReference type="EMBL" id="JSZA02000073">
    <property type="protein sequence ID" value="KHD08877.1"/>
    <property type="molecule type" value="Genomic_DNA"/>
</dbReference>
<evidence type="ECO:0000256" key="4">
    <source>
        <dbReference type="ARBA" id="ARBA00004741"/>
    </source>
</evidence>
<dbReference type="SUPFAM" id="SSF55021">
    <property type="entry name" value="ACT-like"/>
    <property type="match status" value="1"/>
</dbReference>
<comment type="subcellular location">
    <subcellularLocation>
        <location evidence="3">Cytoplasm</location>
    </subcellularLocation>
</comment>
<dbReference type="PANTHER" id="PTHR21022:SF19">
    <property type="entry name" value="PREPHENATE DEHYDRATASE-RELATED"/>
    <property type="match status" value="1"/>
</dbReference>
<dbReference type="PROSITE" id="PS51671">
    <property type="entry name" value="ACT"/>
    <property type="match status" value="1"/>
</dbReference>
<dbReference type="InterPro" id="IPR002701">
    <property type="entry name" value="CM_II_prokaryot"/>
</dbReference>
<sequence>MFNLSDIRTHIDKLDLQIQELISERARLAEQVARAKSAQEESPIFYRPEREAEILRQVIARNQGPLSNDTLTQIFREIMSGCLALQKPVKVAFLGPAGTYSQAAVYKHFGVAAQIIPLQTIDEVFREVEAGTAYYGVVPVENSTEGGVNQTLDCFIKTRLKICSEIELPIHHHLLSRESDVAQVKRIYAHQQSFAQCRGWLDNQLPTIERFAVNSNAEAARRAANESGAAAIAGEMAAEIYDLQVVASRIEDDVDNTTRFAVLGQQEPPPTGNDKTSLLLSSANKPGALFHLLEPFAKNNVSMTRIESRPSRQGIWEYVFFVDIEGHIQEAPVANALQVLENHTSLIKHLGSYPRAVF</sequence>
<dbReference type="NCBIfam" id="NF008865">
    <property type="entry name" value="PRK11898.1"/>
    <property type="match status" value="1"/>
</dbReference>
<keyword evidence="11" id="KW-0057">Aromatic amino acid biosynthesis</keyword>
<dbReference type="Gene3D" id="3.40.190.10">
    <property type="entry name" value="Periplasmic binding protein-like II"/>
    <property type="match status" value="2"/>
</dbReference>
<dbReference type="NCBIfam" id="TIGR01807">
    <property type="entry name" value="CM_P2"/>
    <property type="match status" value="1"/>
</dbReference>
<dbReference type="GO" id="GO:0004664">
    <property type="term" value="F:prephenate dehydratase activity"/>
    <property type="evidence" value="ECO:0007669"/>
    <property type="project" value="UniProtKB-EC"/>
</dbReference>
<evidence type="ECO:0000256" key="12">
    <source>
        <dbReference type="ARBA" id="ARBA00023222"/>
    </source>
</evidence>
<accession>A0A0A6PIK5</accession>
<dbReference type="FunFam" id="3.30.70.260:FF:000012">
    <property type="entry name" value="Prephenate dehydratase"/>
    <property type="match status" value="1"/>
</dbReference>
<dbReference type="InterPro" id="IPR010957">
    <property type="entry name" value="G/b/e-P-prot_chorismate_mutase"/>
</dbReference>
<evidence type="ECO:0000256" key="15">
    <source>
        <dbReference type="ARBA" id="ARBA00023268"/>
    </source>
</evidence>
<dbReference type="CDD" id="cd13630">
    <property type="entry name" value="PBP2_PDT_1"/>
    <property type="match status" value="1"/>
</dbReference>
<dbReference type="InterPro" id="IPR008242">
    <property type="entry name" value="Chor_mutase/pphenate_deHydtase"/>
</dbReference>
<dbReference type="Pfam" id="PF01817">
    <property type="entry name" value="CM_2"/>
    <property type="match status" value="1"/>
</dbReference>
<dbReference type="EC" id="4.2.1.51" evidence="7"/>
<evidence type="ECO:0000313" key="24">
    <source>
        <dbReference type="EMBL" id="KHD08877.1"/>
    </source>
</evidence>
<name>A0A0A6PIK5_9GAMM</name>
<evidence type="ECO:0000256" key="9">
    <source>
        <dbReference type="ARBA" id="ARBA00022490"/>
    </source>
</evidence>